<proteinExistence type="predicted"/>
<dbReference type="EMBL" id="JAJSOF020000025">
    <property type="protein sequence ID" value="KAJ4435116.1"/>
    <property type="molecule type" value="Genomic_DNA"/>
</dbReference>
<keyword evidence="2" id="KW-1185">Reference proteome</keyword>
<reference evidence="1 2" key="1">
    <citation type="journal article" date="2022" name="Allergy">
        <title>Genome assembly and annotation of Periplaneta americana reveal a comprehensive cockroach allergen profile.</title>
        <authorList>
            <person name="Wang L."/>
            <person name="Xiong Q."/>
            <person name="Saelim N."/>
            <person name="Wang L."/>
            <person name="Nong W."/>
            <person name="Wan A.T."/>
            <person name="Shi M."/>
            <person name="Liu X."/>
            <person name="Cao Q."/>
            <person name="Hui J.H.L."/>
            <person name="Sookrung N."/>
            <person name="Leung T.F."/>
            <person name="Tungtrongchitr A."/>
            <person name="Tsui S.K.W."/>
        </authorList>
    </citation>
    <scope>NUCLEOTIDE SEQUENCE [LARGE SCALE GENOMIC DNA]</scope>
    <source>
        <strain evidence="1">PWHHKU_190912</strain>
    </source>
</reference>
<dbReference type="Proteomes" id="UP001148838">
    <property type="component" value="Unassembled WGS sequence"/>
</dbReference>
<comment type="caution">
    <text evidence="1">The sequence shown here is derived from an EMBL/GenBank/DDBJ whole genome shotgun (WGS) entry which is preliminary data.</text>
</comment>
<sequence length="212" mass="24988">MAGLCESGNEPPGFLKAIYKCELKTNGFYWNMKCNEGLTYRSAIFNDFKSTVDISQRISVNHRDSELQKTIYKYNEHTTDFKYNRNKSKFANHLIDEGHELTNIKDTLKIVKVINDSSLIDTSEQYYIVKTFNQDRRNDRAIIIDPTVRFETAVEQPVAVHEEKKTIYDPTIHYFRHYYHIQEHIEVFGLLFEQGEQFQNSQLNVLSLLEFL</sequence>
<organism evidence="1 2">
    <name type="scientific">Periplaneta americana</name>
    <name type="common">American cockroach</name>
    <name type="synonym">Blatta americana</name>
    <dbReference type="NCBI Taxonomy" id="6978"/>
    <lineage>
        <taxon>Eukaryota</taxon>
        <taxon>Metazoa</taxon>
        <taxon>Ecdysozoa</taxon>
        <taxon>Arthropoda</taxon>
        <taxon>Hexapoda</taxon>
        <taxon>Insecta</taxon>
        <taxon>Pterygota</taxon>
        <taxon>Neoptera</taxon>
        <taxon>Polyneoptera</taxon>
        <taxon>Dictyoptera</taxon>
        <taxon>Blattodea</taxon>
        <taxon>Blattoidea</taxon>
        <taxon>Blattidae</taxon>
        <taxon>Blattinae</taxon>
        <taxon>Periplaneta</taxon>
    </lineage>
</organism>
<accession>A0ABQ8SLS4</accession>
<protein>
    <submittedName>
        <fullName evidence="1">Uncharacterized protein</fullName>
    </submittedName>
</protein>
<evidence type="ECO:0000313" key="1">
    <source>
        <dbReference type="EMBL" id="KAJ4435116.1"/>
    </source>
</evidence>
<evidence type="ECO:0000313" key="2">
    <source>
        <dbReference type="Proteomes" id="UP001148838"/>
    </source>
</evidence>
<name>A0ABQ8SLS4_PERAM</name>
<gene>
    <name evidence="1" type="ORF">ANN_23691</name>
</gene>